<comment type="caution">
    <text evidence="2">The sequence shown here is derived from an EMBL/GenBank/DDBJ whole genome shotgun (WGS) entry which is preliminary data.</text>
</comment>
<dbReference type="InterPro" id="IPR036871">
    <property type="entry name" value="PX_dom_sf"/>
</dbReference>
<keyword evidence="3" id="KW-1185">Reference proteome</keyword>
<feature type="region of interest" description="Disordered" evidence="1">
    <location>
        <begin position="324"/>
        <end position="353"/>
    </location>
</feature>
<organism evidence="2 3">
    <name type="scientific">Tetraparma gracilis</name>
    <dbReference type="NCBI Taxonomy" id="2962635"/>
    <lineage>
        <taxon>Eukaryota</taxon>
        <taxon>Sar</taxon>
        <taxon>Stramenopiles</taxon>
        <taxon>Ochrophyta</taxon>
        <taxon>Bolidophyceae</taxon>
        <taxon>Parmales</taxon>
        <taxon>Triparmaceae</taxon>
        <taxon>Tetraparma</taxon>
    </lineage>
</organism>
<evidence type="ECO:0000313" key="2">
    <source>
        <dbReference type="EMBL" id="GMI21966.1"/>
    </source>
</evidence>
<gene>
    <name evidence="2" type="ORF">TeGR_g6323</name>
</gene>
<feature type="compositionally biased region" description="Low complexity" evidence="1">
    <location>
        <begin position="324"/>
        <end position="339"/>
    </location>
</feature>
<evidence type="ECO:0000256" key="1">
    <source>
        <dbReference type="SAM" id="MobiDB-lite"/>
    </source>
</evidence>
<feature type="compositionally biased region" description="Low complexity" evidence="1">
    <location>
        <begin position="41"/>
        <end position="50"/>
    </location>
</feature>
<feature type="region of interest" description="Disordered" evidence="1">
    <location>
        <begin position="1"/>
        <end position="118"/>
    </location>
</feature>
<name>A0ABQ6M931_9STRA</name>
<protein>
    <recommendedName>
        <fullName evidence="4">PX domain-containing protein</fullName>
    </recommendedName>
</protein>
<dbReference type="EMBL" id="BRYB01000066">
    <property type="protein sequence ID" value="GMI21966.1"/>
    <property type="molecule type" value="Genomic_DNA"/>
</dbReference>
<evidence type="ECO:0008006" key="4">
    <source>
        <dbReference type="Google" id="ProtNLM"/>
    </source>
</evidence>
<sequence>MHRSPSFAPAPSLQRSASLRPASPPPSTALSTAAESYGYFSSSPAPSPTASDDDSDILSLTDAGSLSNAGSLPYSSLPSRYSSLPYSSLPPSYEEGQQPPHHPPHHPSHATPPADVLGSSLSSQRLYEKTAGTRPAQPPLLRERLEKEWAKNYERSAVPYEEAFGLTRENLTQRSQPPAEDTAEAKPGPELQPPQLNRLRCETDVKAQHLALLASTAMSSASPRPTSLLSLLLPLRRRLDYPPGKLLVLYKGENTYGTTVSKTFMTPSGRSESITISIPSYQVVESPTSGRFAQYLVVYGRSGRAAGVWLRYRDFARLAASLRPAPRSGSCRPSSSCVEPDSDDDDEPPPSSPNALASWKLLQRHRRWVKCLHADYLTLKVWLLERFVQDVLFEAVSSSNIKNFVGGRL</sequence>
<dbReference type="SUPFAM" id="SSF64268">
    <property type="entry name" value="PX domain"/>
    <property type="match status" value="1"/>
</dbReference>
<dbReference type="Proteomes" id="UP001165060">
    <property type="component" value="Unassembled WGS sequence"/>
</dbReference>
<reference evidence="2 3" key="1">
    <citation type="journal article" date="2023" name="Commun. Biol.">
        <title>Genome analysis of Parmales, the sister group of diatoms, reveals the evolutionary specialization of diatoms from phago-mixotrophs to photoautotrophs.</title>
        <authorList>
            <person name="Ban H."/>
            <person name="Sato S."/>
            <person name="Yoshikawa S."/>
            <person name="Yamada K."/>
            <person name="Nakamura Y."/>
            <person name="Ichinomiya M."/>
            <person name="Sato N."/>
            <person name="Blanc-Mathieu R."/>
            <person name="Endo H."/>
            <person name="Kuwata A."/>
            <person name="Ogata H."/>
        </authorList>
    </citation>
    <scope>NUCLEOTIDE SEQUENCE [LARGE SCALE GENOMIC DNA]</scope>
</reference>
<accession>A0ABQ6M931</accession>
<proteinExistence type="predicted"/>
<feature type="compositionally biased region" description="Low complexity" evidence="1">
    <location>
        <begin position="71"/>
        <end position="93"/>
    </location>
</feature>
<evidence type="ECO:0000313" key="3">
    <source>
        <dbReference type="Proteomes" id="UP001165060"/>
    </source>
</evidence>
<feature type="region of interest" description="Disordered" evidence="1">
    <location>
        <begin position="164"/>
        <end position="195"/>
    </location>
</feature>